<dbReference type="RefSeq" id="WP_231702648.1">
    <property type="nucleotide sequence ID" value="NZ_BFAV01000045.1"/>
</dbReference>
<accession>A0A2L2XES5</accession>
<keyword evidence="2" id="KW-1185">Reference proteome</keyword>
<dbReference type="EMBL" id="BFAV01000045">
    <property type="protein sequence ID" value="GBF32736.1"/>
    <property type="molecule type" value="Genomic_DNA"/>
</dbReference>
<evidence type="ECO:0000313" key="2">
    <source>
        <dbReference type="Proteomes" id="UP000239549"/>
    </source>
</evidence>
<proteinExistence type="predicted"/>
<dbReference type="Proteomes" id="UP000239549">
    <property type="component" value="Unassembled WGS sequence"/>
</dbReference>
<dbReference type="AlphaFoldDB" id="A0A2L2XES5"/>
<gene>
    <name evidence="1" type="ORF">DCCM_0932</name>
</gene>
<protein>
    <submittedName>
        <fullName evidence="1">Uncharacterized protein</fullName>
    </submittedName>
</protein>
<comment type="caution">
    <text evidence="1">The sequence shown here is derived from an EMBL/GenBank/DDBJ whole genome shotgun (WGS) entry which is preliminary data.</text>
</comment>
<sequence>MFPQTHVYFAERVLGKLNDAVALGSIFPDMAIGAGVNRDISHSSGRELLDFMRHDAVMIDFARGNITHGVEPDGLDYYGDEKNPPYERGYCFEKGRRFIDPTIEACNIPGEMGWWKAHNIVEMGIELHVSQKRPYGEILRQAFDNGELIDEIGRQSGAFFGRDPLPFYGRIAHFPDYIDLEKSTPESLARKYDFQMYYKHRIRINLPRVARLIDEAAQWVESDLEFFFSDITEKVKKMMLGLNAL</sequence>
<organism evidence="1 2">
    <name type="scientific">Desulfocucumis palustris</name>
    <dbReference type="NCBI Taxonomy" id="1898651"/>
    <lineage>
        <taxon>Bacteria</taxon>
        <taxon>Bacillati</taxon>
        <taxon>Bacillota</taxon>
        <taxon>Clostridia</taxon>
        <taxon>Eubacteriales</taxon>
        <taxon>Desulfocucumaceae</taxon>
        <taxon>Desulfocucumis</taxon>
    </lineage>
</organism>
<evidence type="ECO:0000313" key="1">
    <source>
        <dbReference type="EMBL" id="GBF32736.1"/>
    </source>
</evidence>
<name>A0A2L2XES5_9FIRM</name>
<reference evidence="2" key="1">
    <citation type="submission" date="2018-02" db="EMBL/GenBank/DDBJ databases">
        <title>Genome sequence of Desulfocucumis palustris strain NAW-5.</title>
        <authorList>
            <person name="Watanabe M."/>
            <person name="Kojima H."/>
            <person name="Fukui M."/>
        </authorList>
    </citation>
    <scope>NUCLEOTIDE SEQUENCE [LARGE SCALE GENOMIC DNA]</scope>
    <source>
        <strain evidence="2">NAW-5</strain>
    </source>
</reference>